<evidence type="ECO:0000313" key="3">
    <source>
        <dbReference type="Proteomes" id="UP000439903"/>
    </source>
</evidence>
<dbReference type="AlphaFoldDB" id="A0A8H4A2Q8"/>
<organism evidence="2 3">
    <name type="scientific">Gigaspora margarita</name>
    <dbReference type="NCBI Taxonomy" id="4874"/>
    <lineage>
        <taxon>Eukaryota</taxon>
        <taxon>Fungi</taxon>
        <taxon>Fungi incertae sedis</taxon>
        <taxon>Mucoromycota</taxon>
        <taxon>Glomeromycotina</taxon>
        <taxon>Glomeromycetes</taxon>
        <taxon>Diversisporales</taxon>
        <taxon>Gigasporaceae</taxon>
        <taxon>Gigaspora</taxon>
    </lineage>
</organism>
<dbReference type="OrthoDB" id="2440061at2759"/>
<protein>
    <recommendedName>
        <fullName evidence="1">Restriction endonuclease type IV Mrr domain-containing protein</fullName>
    </recommendedName>
</protein>
<evidence type="ECO:0000313" key="2">
    <source>
        <dbReference type="EMBL" id="KAF0412476.1"/>
    </source>
</evidence>
<reference evidence="2 3" key="1">
    <citation type="journal article" date="2019" name="Environ. Microbiol.">
        <title>At the nexus of three kingdoms: the genome of the mycorrhizal fungus Gigaspora margarita provides insights into plant, endobacterial and fungal interactions.</title>
        <authorList>
            <person name="Venice F."/>
            <person name="Ghignone S."/>
            <person name="Salvioli di Fossalunga A."/>
            <person name="Amselem J."/>
            <person name="Novero M."/>
            <person name="Xianan X."/>
            <person name="Sedzielewska Toro K."/>
            <person name="Morin E."/>
            <person name="Lipzen A."/>
            <person name="Grigoriev I.V."/>
            <person name="Henrissat B."/>
            <person name="Martin F.M."/>
            <person name="Bonfante P."/>
        </authorList>
    </citation>
    <scope>NUCLEOTIDE SEQUENCE [LARGE SCALE GENOMIC DNA]</scope>
    <source>
        <strain evidence="2 3">BEG34</strain>
    </source>
</reference>
<sequence length="73" mass="8612">MGIEVIHVGRRGDGGVDIKCWIKGKLILIQCKNWTNDIGNYYINLGNVYFYHGNLLFCYQFFTLTRRIWLILL</sequence>
<keyword evidence="3" id="KW-1185">Reference proteome</keyword>
<gene>
    <name evidence="2" type="ORF">F8M41_007923</name>
</gene>
<evidence type="ECO:0000259" key="1">
    <source>
        <dbReference type="Pfam" id="PF04471"/>
    </source>
</evidence>
<feature type="domain" description="Restriction endonuclease type IV Mrr" evidence="1">
    <location>
        <begin position="1"/>
        <end position="40"/>
    </location>
</feature>
<dbReference type="GO" id="GO:0003677">
    <property type="term" value="F:DNA binding"/>
    <property type="evidence" value="ECO:0007669"/>
    <property type="project" value="InterPro"/>
</dbReference>
<dbReference type="EMBL" id="WTPW01001813">
    <property type="protein sequence ID" value="KAF0412476.1"/>
    <property type="molecule type" value="Genomic_DNA"/>
</dbReference>
<name>A0A8H4A2Q8_GIGMA</name>
<comment type="caution">
    <text evidence="2">The sequence shown here is derived from an EMBL/GenBank/DDBJ whole genome shotgun (WGS) entry which is preliminary data.</text>
</comment>
<proteinExistence type="predicted"/>
<dbReference type="GO" id="GO:0004519">
    <property type="term" value="F:endonuclease activity"/>
    <property type="evidence" value="ECO:0007669"/>
    <property type="project" value="InterPro"/>
</dbReference>
<dbReference type="InterPro" id="IPR011335">
    <property type="entry name" value="Restrct_endonuc-II-like"/>
</dbReference>
<dbReference type="Proteomes" id="UP000439903">
    <property type="component" value="Unassembled WGS sequence"/>
</dbReference>
<accession>A0A8H4A2Q8</accession>
<dbReference type="SUPFAM" id="SSF52980">
    <property type="entry name" value="Restriction endonuclease-like"/>
    <property type="match status" value="1"/>
</dbReference>
<dbReference type="GO" id="GO:0006302">
    <property type="term" value="P:double-strand break repair"/>
    <property type="evidence" value="ECO:0007669"/>
    <property type="project" value="UniProtKB-ARBA"/>
</dbReference>
<dbReference type="GO" id="GO:0009307">
    <property type="term" value="P:DNA restriction-modification system"/>
    <property type="evidence" value="ECO:0007669"/>
    <property type="project" value="InterPro"/>
</dbReference>
<dbReference type="Pfam" id="PF04471">
    <property type="entry name" value="Mrr_cat"/>
    <property type="match status" value="1"/>
</dbReference>
<dbReference type="InterPro" id="IPR007560">
    <property type="entry name" value="Restrct_endonuc_IV_Mrr"/>
</dbReference>